<feature type="domain" description="TECPR1-like DysF" evidence="6">
    <location>
        <begin position="111"/>
        <end position="487"/>
    </location>
</feature>
<dbReference type="PANTHER" id="PTHR28304">
    <property type="entry name" value="PEROXISOMAL MEMBRANE PROTEIN PEX29"/>
    <property type="match status" value="1"/>
</dbReference>
<dbReference type="GO" id="GO:0005778">
    <property type="term" value="C:peroxisomal membrane"/>
    <property type="evidence" value="ECO:0007669"/>
    <property type="project" value="TreeGrafter"/>
</dbReference>
<evidence type="ECO:0000256" key="5">
    <source>
        <dbReference type="SAM" id="MobiDB-lite"/>
    </source>
</evidence>
<name>A0A6A6PXQ4_9PEZI</name>
<keyword evidence="3" id="KW-1133">Transmembrane helix</keyword>
<organism evidence="7 8">
    <name type="scientific">Neohortaea acidophila</name>
    <dbReference type="NCBI Taxonomy" id="245834"/>
    <lineage>
        <taxon>Eukaryota</taxon>
        <taxon>Fungi</taxon>
        <taxon>Dikarya</taxon>
        <taxon>Ascomycota</taxon>
        <taxon>Pezizomycotina</taxon>
        <taxon>Dothideomycetes</taxon>
        <taxon>Dothideomycetidae</taxon>
        <taxon>Mycosphaerellales</taxon>
        <taxon>Teratosphaeriaceae</taxon>
        <taxon>Neohortaea</taxon>
    </lineage>
</organism>
<keyword evidence="4" id="KW-0472">Membrane</keyword>
<proteinExistence type="predicted"/>
<evidence type="ECO:0000256" key="3">
    <source>
        <dbReference type="ARBA" id="ARBA00022989"/>
    </source>
</evidence>
<gene>
    <name evidence="7" type="ORF">BDY17DRAFT_316114</name>
</gene>
<dbReference type="OrthoDB" id="545683at2759"/>
<dbReference type="GeneID" id="54476989"/>
<sequence>MAGSSNEVSASIANREEPIPIIRLPSRDDDFTTSSDTELERSRKDKVKSQARTAQDAYAGSAMRQSIQDRFFENLLAKVLPAEEGGEQDGANKKKDKKPSADKPLVERPNFSLGVMNNNFRRFNARIGIAFVVQNKMIQLFTWHDPIATLSFLAVYTILCLEPYLLPLVPLVGLLFAIMTPSFLARHPIPKNDPRIEPSFRGPASAPASRVKPAPELSKDFFRNMRDLQNCMEDFSRIHDAANDWITPYTNFSDEKLSSELYAFTFVFTCAAFLGSQLVPWRFVALAAGWAALLLCHPSSQAVLLSSRTLSQLLAQLDAAHAKLTAWTDSDIILDEPPERREVEIFELQKYHLPTDTWEAWLFSPNAYDPLSPLRIAGARAKGTQFFEDVQAPGGWVWRDKKWTLDLASREWVEQRMITGVEIETEGERWVYDLPEVAVNSLGAAAAGATPAKAGAKKSARVVPRSGWEESNGFGERGEWRRRRWFRVVERKRVGKAVTINKPE</sequence>
<protein>
    <submittedName>
        <fullName evidence="7">Integral peroxisomal membrane peroxin-domain-containing protein</fullName>
    </submittedName>
</protein>
<feature type="compositionally biased region" description="Polar residues" evidence="5">
    <location>
        <begin position="1"/>
        <end position="12"/>
    </location>
</feature>
<dbReference type="InterPro" id="IPR052816">
    <property type="entry name" value="Peroxisomal_Membrane_PEX28-32"/>
</dbReference>
<feature type="region of interest" description="Disordered" evidence="5">
    <location>
        <begin position="448"/>
        <end position="474"/>
    </location>
</feature>
<dbReference type="EMBL" id="MU001634">
    <property type="protein sequence ID" value="KAF2484027.1"/>
    <property type="molecule type" value="Genomic_DNA"/>
</dbReference>
<evidence type="ECO:0000256" key="4">
    <source>
        <dbReference type="ARBA" id="ARBA00023136"/>
    </source>
</evidence>
<feature type="compositionally biased region" description="Basic and acidic residues" evidence="5">
    <location>
        <begin position="90"/>
        <end position="106"/>
    </location>
</feature>
<evidence type="ECO:0000256" key="2">
    <source>
        <dbReference type="ARBA" id="ARBA00022692"/>
    </source>
</evidence>
<evidence type="ECO:0000313" key="8">
    <source>
        <dbReference type="Proteomes" id="UP000799767"/>
    </source>
</evidence>
<evidence type="ECO:0000256" key="1">
    <source>
        <dbReference type="ARBA" id="ARBA00004141"/>
    </source>
</evidence>
<dbReference type="InterPro" id="IPR010482">
    <property type="entry name" value="TECPR1-like_DysF"/>
</dbReference>
<comment type="subcellular location">
    <subcellularLocation>
        <location evidence="1">Membrane</location>
        <topology evidence="1">Multi-pass membrane protein</topology>
    </subcellularLocation>
</comment>
<keyword evidence="2" id="KW-0812">Transmembrane</keyword>
<dbReference type="RefSeq" id="XP_033590597.1">
    <property type="nucleotide sequence ID" value="XM_033735987.1"/>
</dbReference>
<dbReference type="Pfam" id="PF06398">
    <property type="entry name" value="Pex24p"/>
    <property type="match status" value="1"/>
</dbReference>
<dbReference type="PANTHER" id="PTHR28304:SF2">
    <property type="entry name" value="PEROXISOMAL MEMBRANE PROTEIN PEX29"/>
    <property type="match status" value="1"/>
</dbReference>
<evidence type="ECO:0000259" key="6">
    <source>
        <dbReference type="Pfam" id="PF06398"/>
    </source>
</evidence>
<accession>A0A6A6PXQ4</accession>
<reference evidence="7" key="1">
    <citation type="journal article" date="2020" name="Stud. Mycol.">
        <title>101 Dothideomycetes genomes: a test case for predicting lifestyles and emergence of pathogens.</title>
        <authorList>
            <person name="Haridas S."/>
            <person name="Albert R."/>
            <person name="Binder M."/>
            <person name="Bloem J."/>
            <person name="Labutti K."/>
            <person name="Salamov A."/>
            <person name="Andreopoulos B."/>
            <person name="Baker S."/>
            <person name="Barry K."/>
            <person name="Bills G."/>
            <person name="Bluhm B."/>
            <person name="Cannon C."/>
            <person name="Castanera R."/>
            <person name="Culley D."/>
            <person name="Daum C."/>
            <person name="Ezra D."/>
            <person name="Gonzalez J."/>
            <person name="Henrissat B."/>
            <person name="Kuo A."/>
            <person name="Liang C."/>
            <person name="Lipzen A."/>
            <person name="Lutzoni F."/>
            <person name="Magnuson J."/>
            <person name="Mondo S."/>
            <person name="Nolan M."/>
            <person name="Ohm R."/>
            <person name="Pangilinan J."/>
            <person name="Park H.-J."/>
            <person name="Ramirez L."/>
            <person name="Alfaro M."/>
            <person name="Sun H."/>
            <person name="Tritt A."/>
            <person name="Yoshinaga Y."/>
            <person name="Zwiers L.-H."/>
            <person name="Turgeon B."/>
            <person name="Goodwin S."/>
            <person name="Spatafora J."/>
            <person name="Crous P."/>
            <person name="Grigoriev I."/>
        </authorList>
    </citation>
    <scope>NUCLEOTIDE SEQUENCE</scope>
    <source>
        <strain evidence="7">CBS 113389</strain>
    </source>
</reference>
<dbReference type="GO" id="GO:0007031">
    <property type="term" value="P:peroxisome organization"/>
    <property type="evidence" value="ECO:0007669"/>
    <property type="project" value="UniProtKB-ARBA"/>
</dbReference>
<feature type="region of interest" description="Disordered" evidence="5">
    <location>
        <begin position="83"/>
        <end position="106"/>
    </location>
</feature>
<dbReference type="AlphaFoldDB" id="A0A6A6PXQ4"/>
<evidence type="ECO:0000313" key="7">
    <source>
        <dbReference type="EMBL" id="KAF2484027.1"/>
    </source>
</evidence>
<feature type="region of interest" description="Disordered" evidence="5">
    <location>
        <begin position="1"/>
        <end position="62"/>
    </location>
</feature>
<dbReference type="Proteomes" id="UP000799767">
    <property type="component" value="Unassembled WGS sequence"/>
</dbReference>
<keyword evidence="8" id="KW-1185">Reference proteome</keyword>